<dbReference type="GO" id="GO:0005886">
    <property type="term" value="C:plasma membrane"/>
    <property type="evidence" value="ECO:0007669"/>
    <property type="project" value="UniProtKB-SubCell"/>
</dbReference>
<organism evidence="8 9">
    <name type="scientific">Thermogutta terrifontis</name>
    <dbReference type="NCBI Taxonomy" id="1331910"/>
    <lineage>
        <taxon>Bacteria</taxon>
        <taxon>Pseudomonadati</taxon>
        <taxon>Planctomycetota</taxon>
        <taxon>Planctomycetia</taxon>
        <taxon>Pirellulales</taxon>
        <taxon>Thermoguttaceae</taxon>
        <taxon>Thermogutta</taxon>
    </lineage>
</organism>
<dbReference type="Proteomes" id="UP000215086">
    <property type="component" value="Chromosome"/>
</dbReference>
<dbReference type="InterPro" id="IPR002010">
    <property type="entry name" value="T3SS_IM_R"/>
</dbReference>
<evidence type="ECO:0000256" key="2">
    <source>
        <dbReference type="ARBA" id="ARBA00009772"/>
    </source>
</evidence>
<keyword evidence="8" id="KW-0969">Cilium</keyword>
<feature type="transmembrane region" description="Helical" evidence="7">
    <location>
        <begin position="40"/>
        <end position="58"/>
    </location>
</feature>
<evidence type="ECO:0000256" key="6">
    <source>
        <dbReference type="ARBA" id="ARBA00023136"/>
    </source>
</evidence>
<feature type="transmembrane region" description="Helical" evidence="7">
    <location>
        <begin position="6"/>
        <end position="28"/>
    </location>
</feature>
<keyword evidence="5 7" id="KW-1133">Transmembrane helix</keyword>
<name>A0A286RCM7_9BACT</name>
<dbReference type="KEGG" id="ttf:THTE_1113"/>
<evidence type="ECO:0000313" key="9">
    <source>
        <dbReference type="Proteomes" id="UP000215086"/>
    </source>
</evidence>
<reference evidence="8 9" key="1">
    <citation type="journal article" name="Front. Microbiol.">
        <title>Sugar Metabolism of the First Thermophilic Planctomycete Thermogutta terrifontis: Comparative Genomic and Transcriptomic Approaches.</title>
        <authorList>
            <person name="Elcheninov A.G."/>
            <person name="Menzel P."/>
            <person name="Gudbergsdottir S.R."/>
            <person name="Slesarev A.I."/>
            <person name="Kadnikov V.V."/>
            <person name="Krogh A."/>
            <person name="Bonch-Osmolovskaya E.A."/>
            <person name="Peng X."/>
            <person name="Kublanov I.V."/>
        </authorList>
    </citation>
    <scope>NUCLEOTIDE SEQUENCE [LARGE SCALE GENOMIC DNA]</scope>
    <source>
        <strain evidence="8 9">R1</strain>
    </source>
</reference>
<keyword evidence="8" id="KW-0966">Cell projection</keyword>
<dbReference type="AlphaFoldDB" id="A0A286RCM7"/>
<keyword evidence="4 7" id="KW-0812">Transmembrane</keyword>
<feature type="transmembrane region" description="Helical" evidence="7">
    <location>
        <begin position="210"/>
        <end position="237"/>
    </location>
</feature>
<dbReference type="Pfam" id="PF01311">
    <property type="entry name" value="Bac_export_1"/>
    <property type="match status" value="1"/>
</dbReference>
<keyword evidence="3" id="KW-1003">Cell membrane</keyword>
<dbReference type="GO" id="GO:0006605">
    <property type="term" value="P:protein targeting"/>
    <property type="evidence" value="ECO:0007669"/>
    <property type="project" value="InterPro"/>
</dbReference>
<dbReference type="PANTHER" id="PTHR30065">
    <property type="entry name" value="FLAGELLAR BIOSYNTHETIC PROTEIN FLIR"/>
    <property type="match status" value="1"/>
</dbReference>
<dbReference type="OrthoDB" id="9797790at2"/>
<protein>
    <submittedName>
        <fullName evidence="8">Flagellar biosynthesis protein FliR</fullName>
    </submittedName>
</protein>
<sequence>MVAYLLNQFIALMLVFIRMTGLVLSAPVLSHRLVPMQIRVLLALGLAVLILPVVTVPLPQVTNILEFTVMVASELAVGFVLGLGVMLMIQGMQLAGEIVSRMAGLGIGDIYDPTSDSELSGFSQFLFIVGLMVFLVTGGEKALLSGILESYAVLKPGVVLSVHDAATLLLDCVTLSFVLAVRVAAPAMAALLTVTLVLGLISRTLPQLNLLMLGFGLNGMVALGTLLLSIGFIVMIFEQDLANTFQRVFPWTAGS</sequence>
<evidence type="ECO:0000256" key="4">
    <source>
        <dbReference type="ARBA" id="ARBA00022692"/>
    </source>
</evidence>
<evidence type="ECO:0000256" key="3">
    <source>
        <dbReference type="ARBA" id="ARBA00022475"/>
    </source>
</evidence>
<dbReference type="PRINTS" id="PR00953">
    <property type="entry name" value="TYPE3IMRPROT"/>
</dbReference>
<accession>A0A286RCM7</accession>
<feature type="transmembrane region" description="Helical" evidence="7">
    <location>
        <begin position="168"/>
        <end position="198"/>
    </location>
</feature>
<keyword evidence="8" id="KW-0282">Flagellum</keyword>
<feature type="transmembrane region" description="Helical" evidence="7">
    <location>
        <begin position="125"/>
        <end position="148"/>
    </location>
</feature>
<keyword evidence="6 7" id="KW-0472">Membrane</keyword>
<proteinExistence type="inferred from homology"/>
<evidence type="ECO:0000313" key="8">
    <source>
        <dbReference type="EMBL" id="ASV73715.1"/>
    </source>
</evidence>
<keyword evidence="9" id="KW-1185">Reference proteome</keyword>
<gene>
    <name evidence="8" type="ORF">THTE_1113</name>
</gene>
<dbReference type="PANTHER" id="PTHR30065:SF1">
    <property type="entry name" value="SURFACE PRESENTATION OF ANTIGENS PROTEIN SPAR"/>
    <property type="match status" value="1"/>
</dbReference>
<feature type="transmembrane region" description="Helical" evidence="7">
    <location>
        <begin position="64"/>
        <end position="89"/>
    </location>
</feature>
<comment type="subcellular location">
    <subcellularLocation>
        <location evidence="1">Cell membrane</location>
        <topology evidence="1">Multi-pass membrane protein</topology>
    </subcellularLocation>
</comment>
<comment type="similarity">
    <text evidence="2">Belongs to the FliR/MopE/SpaR family.</text>
</comment>
<evidence type="ECO:0000256" key="7">
    <source>
        <dbReference type="SAM" id="Phobius"/>
    </source>
</evidence>
<dbReference type="EMBL" id="CP018477">
    <property type="protein sequence ID" value="ASV73715.1"/>
    <property type="molecule type" value="Genomic_DNA"/>
</dbReference>
<dbReference type="RefSeq" id="WP_095414241.1">
    <property type="nucleotide sequence ID" value="NZ_CP018477.1"/>
</dbReference>
<evidence type="ECO:0000256" key="5">
    <source>
        <dbReference type="ARBA" id="ARBA00022989"/>
    </source>
</evidence>
<evidence type="ECO:0000256" key="1">
    <source>
        <dbReference type="ARBA" id="ARBA00004651"/>
    </source>
</evidence>